<accession>A0A4Z2HT65</accession>
<evidence type="ECO:0000313" key="2">
    <source>
        <dbReference type="EMBL" id="TNN68495.1"/>
    </source>
</evidence>
<dbReference type="AlphaFoldDB" id="A0A4Z2HT65"/>
<dbReference type="Proteomes" id="UP000314294">
    <property type="component" value="Unassembled WGS sequence"/>
</dbReference>
<reference evidence="2 3" key="1">
    <citation type="submission" date="2019-03" db="EMBL/GenBank/DDBJ databases">
        <title>First draft genome of Liparis tanakae, snailfish: a comprehensive survey of snailfish specific genes.</title>
        <authorList>
            <person name="Kim W."/>
            <person name="Song I."/>
            <person name="Jeong J.-H."/>
            <person name="Kim D."/>
            <person name="Kim S."/>
            <person name="Ryu S."/>
            <person name="Song J.Y."/>
            <person name="Lee S.K."/>
        </authorList>
    </citation>
    <scope>NUCLEOTIDE SEQUENCE [LARGE SCALE GENOMIC DNA]</scope>
    <source>
        <tissue evidence="2">Muscle</tissue>
    </source>
</reference>
<proteinExistence type="predicted"/>
<gene>
    <name evidence="2" type="ORF">EYF80_021280</name>
</gene>
<name>A0A4Z2HT65_9TELE</name>
<feature type="compositionally biased region" description="Basic and acidic residues" evidence="1">
    <location>
        <begin position="67"/>
        <end position="82"/>
    </location>
</feature>
<sequence length="116" mass="12644">MIPVPVLVNEEHSEVVGEGSKDGFVGFEEDISDSHSAVAQEAKLPLSVKLLQQDKTMKNRSGQAGARRGDGRPAVDEHRRWTQLDSHSQGPHILTTTRRVPIETGPDPKVGKTSPE</sequence>
<evidence type="ECO:0000256" key="1">
    <source>
        <dbReference type="SAM" id="MobiDB-lite"/>
    </source>
</evidence>
<feature type="region of interest" description="Disordered" evidence="1">
    <location>
        <begin position="56"/>
        <end position="116"/>
    </location>
</feature>
<comment type="caution">
    <text evidence="2">The sequence shown here is derived from an EMBL/GenBank/DDBJ whole genome shotgun (WGS) entry which is preliminary data.</text>
</comment>
<feature type="compositionally biased region" description="Polar residues" evidence="1">
    <location>
        <begin position="83"/>
        <end position="98"/>
    </location>
</feature>
<dbReference type="EMBL" id="SRLO01000189">
    <property type="protein sequence ID" value="TNN68495.1"/>
    <property type="molecule type" value="Genomic_DNA"/>
</dbReference>
<evidence type="ECO:0000313" key="3">
    <source>
        <dbReference type="Proteomes" id="UP000314294"/>
    </source>
</evidence>
<keyword evidence="3" id="KW-1185">Reference proteome</keyword>
<protein>
    <submittedName>
        <fullName evidence="2">Uncharacterized protein</fullName>
    </submittedName>
</protein>
<organism evidence="2 3">
    <name type="scientific">Liparis tanakae</name>
    <name type="common">Tanaka's snailfish</name>
    <dbReference type="NCBI Taxonomy" id="230148"/>
    <lineage>
        <taxon>Eukaryota</taxon>
        <taxon>Metazoa</taxon>
        <taxon>Chordata</taxon>
        <taxon>Craniata</taxon>
        <taxon>Vertebrata</taxon>
        <taxon>Euteleostomi</taxon>
        <taxon>Actinopterygii</taxon>
        <taxon>Neopterygii</taxon>
        <taxon>Teleostei</taxon>
        <taxon>Neoteleostei</taxon>
        <taxon>Acanthomorphata</taxon>
        <taxon>Eupercaria</taxon>
        <taxon>Perciformes</taxon>
        <taxon>Cottioidei</taxon>
        <taxon>Cottales</taxon>
        <taxon>Liparidae</taxon>
        <taxon>Liparis</taxon>
    </lineage>
</organism>